<evidence type="ECO:0000256" key="6">
    <source>
        <dbReference type="SAM" id="Phobius"/>
    </source>
</evidence>
<dbReference type="InterPro" id="IPR023494">
    <property type="entry name" value="Cyt_c_bgen_Ccs1/CcsB/ResB"/>
</dbReference>
<evidence type="ECO:0000256" key="4">
    <source>
        <dbReference type="ARBA" id="ARBA00022989"/>
    </source>
</evidence>
<feature type="domain" description="ResB-like" evidence="7">
    <location>
        <begin position="363"/>
        <end position="450"/>
    </location>
</feature>
<dbReference type="EMBL" id="PPFX01000012">
    <property type="protein sequence ID" value="PNU20523.1"/>
    <property type="molecule type" value="Genomic_DNA"/>
</dbReference>
<evidence type="ECO:0000313" key="9">
    <source>
        <dbReference type="Proteomes" id="UP000236340"/>
    </source>
</evidence>
<evidence type="ECO:0000256" key="3">
    <source>
        <dbReference type="ARBA" id="ARBA00022748"/>
    </source>
</evidence>
<dbReference type="PANTHER" id="PTHR31566">
    <property type="entry name" value="CYTOCHROME C BIOGENESIS PROTEIN CCS1, CHLOROPLASTIC"/>
    <property type="match status" value="1"/>
</dbReference>
<proteinExistence type="predicted"/>
<dbReference type="GO" id="GO:0016020">
    <property type="term" value="C:membrane"/>
    <property type="evidence" value="ECO:0007669"/>
    <property type="project" value="UniProtKB-SubCell"/>
</dbReference>
<feature type="transmembrane region" description="Helical" evidence="6">
    <location>
        <begin position="398"/>
        <end position="417"/>
    </location>
</feature>
<dbReference type="PANTHER" id="PTHR31566:SF0">
    <property type="entry name" value="CYTOCHROME C BIOGENESIS PROTEIN CCS1, CHLOROPLASTIC"/>
    <property type="match status" value="1"/>
</dbReference>
<evidence type="ECO:0000256" key="5">
    <source>
        <dbReference type="ARBA" id="ARBA00023136"/>
    </source>
</evidence>
<keyword evidence="3" id="KW-0201">Cytochrome c-type biogenesis</keyword>
<feature type="transmembrane region" description="Helical" evidence="6">
    <location>
        <begin position="178"/>
        <end position="202"/>
    </location>
</feature>
<keyword evidence="2 6" id="KW-0812">Transmembrane</keyword>
<accession>A0A2K2HBC2</accession>
<dbReference type="Proteomes" id="UP000236340">
    <property type="component" value="Unassembled WGS sequence"/>
</dbReference>
<evidence type="ECO:0000256" key="2">
    <source>
        <dbReference type="ARBA" id="ARBA00022692"/>
    </source>
</evidence>
<evidence type="ECO:0000313" key="8">
    <source>
        <dbReference type="EMBL" id="PNU20523.1"/>
    </source>
</evidence>
<feature type="domain" description="ResB-like" evidence="7">
    <location>
        <begin position="31"/>
        <end position="352"/>
    </location>
</feature>
<comment type="subcellular location">
    <subcellularLocation>
        <location evidence="1">Membrane</location>
        <topology evidence="1">Multi-pass membrane protein</topology>
    </subcellularLocation>
</comment>
<keyword evidence="5 6" id="KW-0472">Membrane</keyword>
<dbReference type="OrthoDB" id="9770923at2"/>
<dbReference type="AlphaFoldDB" id="A0A2K2HBC2"/>
<evidence type="ECO:0000256" key="1">
    <source>
        <dbReference type="ARBA" id="ARBA00004141"/>
    </source>
</evidence>
<dbReference type="Pfam" id="PF05140">
    <property type="entry name" value="ResB"/>
    <property type="match status" value="2"/>
</dbReference>
<comment type="caution">
    <text evidence="8">The sequence shown here is derived from an EMBL/GenBank/DDBJ whole genome shotgun (WGS) entry which is preliminary data.</text>
</comment>
<dbReference type="GO" id="GO:0017004">
    <property type="term" value="P:cytochrome complex assembly"/>
    <property type="evidence" value="ECO:0007669"/>
    <property type="project" value="UniProtKB-KW"/>
</dbReference>
<feature type="transmembrane region" description="Helical" evidence="6">
    <location>
        <begin position="84"/>
        <end position="102"/>
    </location>
</feature>
<sequence length="481" mass="54379">MSARLYSGVISVTNKQDQSFLGIIWDFFCSLKLAITTLILLALTSIIGTVVQQGKPAQEYIQEYGERVYRVFVALDFVDMYHSWWFLTLLNIFAVNLICCSIRRLPRILKLVKHPVLTPVEKHYRSFANRDEFTVPVAVDRAGDRLAAFMRKHFAAPVVTARDDRIHLFAQKMAWARFGVYVVHLSILIIFAGAIIGSVWGYKAYVNIAEGTSTDKVWPRDSQNPIAIGFEVRCDNFEVTYYPGTRRPKEFTSDLVVLEGGREVLKKTIEVNDPLSYRGLTFYQSSYGPAGEPVFKLTVTERSSGRKLKFEAQRGEHVALPDGSSFAISDYTDSYKSFGPAIQMHLNDKNEKHGNAFVVFQRFPEFDAQRGGAYSFAVDSFEQQYYTGLQVAKDPGVWVVWAGCFLLVAGCFSAFFLSHRRIWLTIEPAGDGSLIRVAGNAHRNQPAFEIFFEDFKSRLKEELTGRQTPESAPLPVVETNT</sequence>
<reference evidence="8 9" key="1">
    <citation type="journal article" date="2018" name="Genome Announc.">
        <title>Genome Sequence of Geothermobacter sp. HR-1 Iron Reducer from the Loihi Seamount.</title>
        <authorList>
            <person name="Smith H."/>
            <person name="Abuyen K."/>
            <person name="Tremblay J."/>
            <person name="Savalia P."/>
            <person name="Perez-Rodriguez I."/>
            <person name="Emerson D."/>
            <person name="Tully B."/>
            <person name="Amend J."/>
        </authorList>
    </citation>
    <scope>NUCLEOTIDE SEQUENCE [LARGE SCALE GENOMIC DNA]</scope>
    <source>
        <strain evidence="8 9">HR-1</strain>
    </source>
</reference>
<dbReference type="InterPro" id="IPR007816">
    <property type="entry name" value="ResB-like_domain"/>
</dbReference>
<protein>
    <submittedName>
        <fullName evidence="8">Cytochrome c biogenesis protein ResB</fullName>
    </submittedName>
</protein>
<keyword evidence="4 6" id="KW-1133">Transmembrane helix</keyword>
<evidence type="ECO:0000259" key="7">
    <source>
        <dbReference type="Pfam" id="PF05140"/>
    </source>
</evidence>
<feature type="transmembrane region" description="Helical" evidence="6">
    <location>
        <begin position="20"/>
        <end position="47"/>
    </location>
</feature>
<organism evidence="8 9">
    <name type="scientific">Geothermobacter hydrogeniphilus</name>
    <dbReference type="NCBI Taxonomy" id="1969733"/>
    <lineage>
        <taxon>Bacteria</taxon>
        <taxon>Pseudomonadati</taxon>
        <taxon>Thermodesulfobacteriota</taxon>
        <taxon>Desulfuromonadia</taxon>
        <taxon>Desulfuromonadales</taxon>
        <taxon>Geothermobacteraceae</taxon>
        <taxon>Geothermobacter</taxon>
    </lineage>
</organism>
<gene>
    <name evidence="8" type="ORF">C2E25_07055</name>
</gene>
<name>A0A2K2HBC2_9BACT</name>